<gene>
    <name evidence="4" type="ORF">COO09_03420</name>
</gene>
<evidence type="ECO:0000259" key="3">
    <source>
        <dbReference type="Pfam" id="PF19305"/>
    </source>
</evidence>
<proteinExistence type="inferred from homology"/>
<evidence type="ECO:0000313" key="5">
    <source>
        <dbReference type="Proteomes" id="UP000218934"/>
    </source>
</evidence>
<dbReference type="Gene3D" id="1.10.4100.10">
    <property type="entry name" value="2-methylcitrate dehydratase PrpD"/>
    <property type="match status" value="1"/>
</dbReference>
<reference evidence="4 5" key="1">
    <citation type="submission" date="2017-09" db="EMBL/GenBank/DDBJ databases">
        <title>The Catabolism of 3,6-Dichlorosalicylic acid is Initiated by the Cytochrome P450 Monooxygenase DsmABC in Rhizorhabdus dicambivorans Ndbn-20.</title>
        <authorList>
            <person name="Na L."/>
        </authorList>
    </citation>
    <scope>NUCLEOTIDE SEQUENCE [LARGE SCALE GENOMIC DNA]</scope>
    <source>
        <strain evidence="4 5">Ndbn-20m</strain>
    </source>
</reference>
<dbReference type="EMBL" id="NWUF01000002">
    <property type="protein sequence ID" value="PCE43981.1"/>
    <property type="molecule type" value="Genomic_DNA"/>
</dbReference>
<accession>A0A2A4G1V4</accession>
<dbReference type="InterPro" id="IPR042188">
    <property type="entry name" value="MmgE/PrpD_sf_2"/>
</dbReference>
<dbReference type="PANTHER" id="PTHR16943">
    <property type="entry name" value="2-METHYLCITRATE DEHYDRATASE-RELATED"/>
    <property type="match status" value="1"/>
</dbReference>
<dbReference type="InterPro" id="IPR045337">
    <property type="entry name" value="MmgE_PrpD_C"/>
</dbReference>
<organism evidence="4 5">
    <name type="scientific">Rhizorhabdus dicambivorans</name>
    <dbReference type="NCBI Taxonomy" id="1850238"/>
    <lineage>
        <taxon>Bacteria</taxon>
        <taxon>Pseudomonadati</taxon>
        <taxon>Pseudomonadota</taxon>
        <taxon>Alphaproteobacteria</taxon>
        <taxon>Sphingomonadales</taxon>
        <taxon>Sphingomonadaceae</taxon>
        <taxon>Rhizorhabdus</taxon>
    </lineage>
</organism>
<dbReference type="GO" id="GO:0016829">
    <property type="term" value="F:lyase activity"/>
    <property type="evidence" value="ECO:0007669"/>
    <property type="project" value="InterPro"/>
</dbReference>
<comment type="similarity">
    <text evidence="1">Belongs to the PrpD family.</text>
</comment>
<protein>
    <submittedName>
        <fullName evidence="4">MmgE/PrpD family protein</fullName>
    </submittedName>
</protein>
<evidence type="ECO:0000259" key="2">
    <source>
        <dbReference type="Pfam" id="PF03972"/>
    </source>
</evidence>
<comment type="caution">
    <text evidence="4">The sequence shown here is derived from an EMBL/GenBank/DDBJ whole genome shotgun (WGS) entry which is preliminary data.</text>
</comment>
<keyword evidence="5" id="KW-1185">Reference proteome</keyword>
<dbReference type="RefSeq" id="WP_066961828.1">
    <property type="nucleotide sequence ID" value="NZ_CP023449.1"/>
</dbReference>
<dbReference type="Proteomes" id="UP000218934">
    <property type="component" value="Unassembled WGS sequence"/>
</dbReference>
<sequence length="449" mass="47303">MTGLTKSAAHFVANLQYEDLPTGATDAAVRGIADCASVILLGLDEPVTSLVAGNAPRGADEAWALWGKLRTSADYAALVNATAAHALDYDDTAGDSHPSAVLLPAILALGEPAATGKDILTAYVAGYEVWCELASREQDKHHAKGFHPTGIFGAIGAAAACANLLGLDEEKAAAALSISASMSAGLVANFGSMTKPYQLGRAAQNGVLAAQLAAQGMTAAIDALEHPLGFLAAYSPAARVDRTTEPAFGRSWRILSEGPNIKLYPVCYAAHRMIDSVVALADATAGRIDAIRSIRVHLGHTQSQILRYRAPGTSLEAKFSAEFAVAAAILEGSVGLRELDDDYVKRVAVRELMARVERVECTEIDPQQSLFSPADHVEIEFADGTVQSGPAVRFAFGHASNPAGQPRLAAKFDECTASQLGEATRRDLFSMLCNLQDVRSVSELYKRAA</sequence>
<feature type="domain" description="MmgE/PrpD C-terminal" evidence="3">
    <location>
        <begin position="264"/>
        <end position="426"/>
    </location>
</feature>
<dbReference type="SUPFAM" id="SSF103378">
    <property type="entry name" value="2-methylcitrate dehydratase PrpD"/>
    <property type="match status" value="1"/>
</dbReference>
<dbReference type="AlphaFoldDB" id="A0A2A4G1V4"/>
<dbReference type="InterPro" id="IPR042183">
    <property type="entry name" value="MmgE/PrpD_sf_1"/>
</dbReference>
<evidence type="ECO:0000256" key="1">
    <source>
        <dbReference type="ARBA" id="ARBA00006174"/>
    </source>
</evidence>
<dbReference type="Gene3D" id="3.30.1330.120">
    <property type="entry name" value="2-methylcitrate dehydratase PrpD"/>
    <property type="match status" value="1"/>
</dbReference>
<evidence type="ECO:0000313" key="4">
    <source>
        <dbReference type="EMBL" id="PCE43981.1"/>
    </source>
</evidence>
<dbReference type="InterPro" id="IPR045336">
    <property type="entry name" value="MmgE_PrpD_N"/>
</dbReference>
<dbReference type="KEGG" id="rdi:CMV14_20730"/>
<dbReference type="InterPro" id="IPR005656">
    <property type="entry name" value="MmgE_PrpD"/>
</dbReference>
<dbReference type="InterPro" id="IPR036148">
    <property type="entry name" value="MmgE/PrpD_sf"/>
</dbReference>
<name>A0A2A4G1V4_9SPHN</name>
<dbReference type="PANTHER" id="PTHR16943:SF8">
    <property type="entry name" value="2-METHYLCITRATE DEHYDRATASE"/>
    <property type="match status" value="1"/>
</dbReference>
<dbReference type="Pfam" id="PF03972">
    <property type="entry name" value="MmgE_PrpD_N"/>
    <property type="match status" value="1"/>
</dbReference>
<feature type="domain" description="MmgE/PrpD N-terminal" evidence="2">
    <location>
        <begin position="9"/>
        <end position="240"/>
    </location>
</feature>
<dbReference type="OrthoDB" id="9795089at2"/>
<dbReference type="Pfam" id="PF19305">
    <property type="entry name" value="MmgE_PrpD_C"/>
    <property type="match status" value="1"/>
</dbReference>